<organism evidence="2">
    <name type="scientific">Brassica cretica</name>
    <name type="common">Mustard</name>
    <dbReference type="NCBI Taxonomy" id="69181"/>
    <lineage>
        <taxon>Eukaryota</taxon>
        <taxon>Viridiplantae</taxon>
        <taxon>Streptophyta</taxon>
        <taxon>Embryophyta</taxon>
        <taxon>Tracheophyta</taxon>
        <taxon>Spermatophyta</taxon>
        <taxon>Magnoliopsida</taxon>
        <taxon>eudicotyledons</taxon>
        <taxon>Gunneridae</taxon>
        <taxon>Pentapetalae</taxon>
        <taxon>rosids</taxon>
        <taxon>malvids</taxon>
        <taxon>Brassicales</taxon>
        <taxon>Brassicaceae</taxon>
        <taxon>Brassiceae</taxon>
        <taxon>Brassica</taxon>
    </lineage>
</organism>
<comment type="caution">
    <text evidence="2">The sequence shown here is derived from an EMBL/GenBank/DDBJ whole genome shotgun (WGS) entry which is preliminary data.</text>
</comment>
<feature type="signal peptide" evidence="1">
    <location>
        <begin position="1"/>
        <end position="15"/>
    </location>
</feature>
<evidence type="ECO:0008006" key="3">
    <source>
        <dbReference type="Google" id="ProtNLM"/>
    </source>
</evidence>
<gene>
    <name evidence="2" type="ORF">F2Q70_00010316</name>
</gene>
<protein>
    <recommendedName>
        <fullName evidence="3">Secreted protein</fullName>
    </recommendedName>
</protein>
<evidence type="ECO:0000313" key="2">
    <source>
        <dbReference type="EMBL" id="KAF2614792.1"/>
    </source>
</evidence>
<sequence>MIGLVLFGFLGSARGVPFEEADSIKPPIQSLEAVSVALVKVPVNPVLKVIWFVFGEDLFVSKDGGPQVSV</sequence>
<keyword evidence="1" id="KW-0732">Signal</keyword>
<evidence type="ECO:0000256" key="1">
    <source>
        <dbReference type="SAM" id="SignalP"/>
    </source>
</evidence>
<proteinExistence type="predicted"/>
<reference evidence="2" key="1">
    <citation type="submission" date="2019-12" db="EMBL/GenBank/DDBJ databases">
        <title>Genome sequencing and annotation of Brassica cretica.</title>
        <authorList>
            <person name="Studholme D.J."/>
            <person name="Sarris P.F."/>
        </authorList>
    </citation>
    <scope>NUCLEOTIDE SEQUENCE</scope>
    <source>
        <strain evidence="2">PFS-102/07</strain>
        <tissue evidence="2">Leaf</tissue>
    </source>
</reference>
<dbReference type="AlphaFoldDB" id="A0A8S9M755"/>
<dbReference type="EMBL" id="QGKY02000089">
    <property type="protein sequence ID" value="KAF2614792.1"/>
    <property type="molecule type" value="Genomic_DNA"/>
</dbReference>
<feature type="chain" id="PRO_5035813680" description="Secreted protein" evidence="1">
    <location>
        <begin position="16"/>
        <end position="70"/>
    </location>
</feature>
<accession>A0A8S9M755</accession>
<name>A0A8S9M755_BRACR</name>